<keyword evidence="2" id="KW-1185">Reference proteome</keyword>
<dbReference type="Proteomes" id="UP000217790">
    <property type="component" value="Unassembled WGS sequence"/>
</dbReference>
<organism evidence="1 2">
    <name type="scientific">Armillaria gallica</name>
    <name type="common">Bulbous honey fungus</name>
    <name type="synonym">Armillaria bulbosa</name>
    <dbReference type="NCBI Taxonomy" id="47427"/>
    <lineage>
        <taxon>Eukaryota</taxon>
        <taxon>Fungi</taxon>
        <taxon>Dikarya</taxon>
        <taxon>Basidiomycota</taxon>
        <taxon>Agaricomycotina</taxon>
        <taxon>Agaricomycetes</taxon>
        <taxon>Agaricomycetidae</taxon>
        <taxon>Agaricales</taxon>
        <taxon>Marasmiineae</taxon>
        <taxon>Physalacriaceae</taxon>
        <taxon>Armillaria</taxon>
    </lineage>
</organism>
<proteinExistence type="predicted"/>
<gene>
    <name evidence="1" type="ORF">ARMGADRAFT_1040936</name>
</gene>
<accession>A0A2H3CVC8</accession>
<reference evidence="2" key="1">
    <citation type="journal article" date="2017" name="Nat. Ecol. Evol.">
        <title>Genome expansion and lineage-specific genetic innovations in the forest pathogenic fungi Armillaria.</title>
        <authorList>
            <person name="Sipos G."/>
            <person name="Prasanna A.N."/>
            <person name="Walter M.C."/>
            <person name="O'Connor E."/>
            <person name="Balint B."/>
            <person name="Krizsan K."/>
            <person name="Kiss B."/>
            <person name="Hess J."/>
            <person name="Varga T."/>
            <person name="Slot J."/>
            <person name="Riley R."/>
            <person name="Boka B."/>
            <person name="Rigling D."/>
            <person name="Barry K."/>
            <person name="Lee J."/>
            <person name="Mihaltcheva S."/>
            <person name="LaButti K."/>
            <person name="Lipzen A."/>
            <person name="Waldron R."/>
            <person name="Moloney N.M."/>
            <person name="Sperisen C."/>
            <person name="Kredics L."/>
            <person name="Vagvoelgyi C."/>
            <person name="Patrignani A."/>
            <person name="Fitzpatrick D."/>
            <person name="Nagy I."/>
            <person name="Doyle S."/>
            <person name="Anderson J.B."/>
            <person name="Grigoriev I.V."/>
            <person name="Gueldener U."/>
            <person name="Muensterkoetter M."/>
            <person name="Nagy L.G."/>
        </authorList>
    </citation>
    <scope>NUCLEOTIDE SEQUENCE [LARGE SCALE GENOMIC DNA]</scope>
    <source>
        <strain evidence="2">Ar21-2</strain>
    </source>
</reference>
<dbReference type="EMBL" id="KZ293794">
    <property type="protein sequence ID" value="PBK79256.1"/>
    <property type="molecule type" value="Genomic_DNA"/>
</dbReference>
<protein>
    <submittedName>
        <fullName evidence="1">Uncharacterized protein</fullName>
    </submittedName>
</protein>
<sequence length="210" mass="23693">MRDKVGCVVKRKSARKEATFVVLEPSKLNCHNFDHYLMSVTLDLRCCNVFERFTYSWWAYLPGTKVFADSKVYVLMTACLISTCILITDANAMSKGSGLYTVLRRIDPSRSRLVTVIFPGSSLDDHHLLDSQCFEFWFGGLQKSSQHLLCYLELTMPPATCQFPDLRLLATCIRLATVSPSPAGGSPKRICPEWLYRSMQKGGQKNFKGS</sequence>
<evidence type="ECO:0000313" key="1">
    <source>
        <dbReference type="EMBL" id="PBK79256.1"/>
    </source>
</evidence>
<evidence type="ECO:0000313" key="2">
    <source>
        <dbReference type="Proteomes" id="UP000217790"/>
    </source>
</evidence>
<dbReference type="AlphaFoldDB" id="A0A2H3CVC8"/>
<name>A0A2H3CVC8_ARMGA</name>
<dbReference type="InParanoid" id="A0A2H3CVC8"/>